<evidence type="ECO:0000313" key="2">
    <source>
        <dbReference type="EMBL" id="KDQ19067.1"/>
    </source>
</evidence>
<dbReference type="GO" id="GO:0003730">
    <property type="term" value="F:mRNA 3'-UTR binding"/>
    <property type="evidence" value="ECO:0007669"/>
    <property type="project" value="TreeGrafter"/>
</dbReference>
<evidence type="ECO:0000259" key="1">
    <source>
        <dbReference type="SMART" id="SM00485"/>
    </source>
</evidence>
<dbReference type="STRING" id="930990.A0A067N4K2"/>
<dbReference type="PANTHER" id="PTHR11081:SF32">
    <property type="entry name" value="POST-TRANSCRIPTIONAL REGULATOR MKT1"/>
    <property type="match status" value="1"/>
</dbReference>
<dbReference type="Gene3D" id="3.40.50.1010">
    <property type="entry name" value="5'-nuclease"/>
    <property type="match status" value="1"/>
</dbReference>
<dbReference type="OrthoDB" id="17262at2759"/>
<sequence>MTIKHLDQHLAERKHITTLPLSALADTRLGIDISFYLRQFLESNREPFLAATGGIPLTLTSVIEDDLRALEKLRIKPVFVFPGLLPNKRQKPNVNEHADACRDRREAWAAYEKGNADDAAKLFEGRSGISQWDLWRSVLRIFRHRNVDFVIAPYTSWAQVDDLRKFSLYHHAP</sequence>
<dbReference type="InterPro" id="IPR006085">
    <property type="entry name" value="XPG_DNA_repair_N"/>
</dbReference>
<dbReference type="CDD" id="cd09858">
    <property type="entry name" value="PIN_MKT1"/>
    <property type="match status" value="1"/>
</dbReference>
<dbReference type="PANTHER" id="PTHR11081">
    <property type="entry name" value="FLAP ENDONUCLEASE FAMILY MEMBER"/>
    <property type="match status" value="1"/>
</dbReference>
<dbReference type="Pfam" id="PF00752">
    <property type="entry name" value="XPG_N"/>
    <property type="match status" value="1"/>
</dbReference>
<dbReference type="GO" id="GO:0004518">
    <property type="term" value="F:nuclease activity"/>
    <property type="evidence" value="ECO:0007669"/>
    <property type="project" value="InterPro"/>
</dbReference>
<feature type="domain" description="XPG N-terminal" evidence="1">
    <location>
        <begin position="1"/>
        <end position="104"/>
    </location>
</feature>
<dbReference type="SUPFAM" id="SSF88723">
    <property type="entry name" value="PIN domain-like"/>
    <property type="match status" value="1"/>
</dbReference>
<organism evidence="2 3">
    <name type="scientific">Botryobasidium botryosum (strain FD-172 SS1)</name>
    <dbReference type="NCBI Taxonomy" id="930990"/>
    <lineage>
        <taxon>Eukaryota</taxon>
        <taxon>Fungi</taxon>
        <taxon>Dikarya</taxon>
        <taxon>Basidiomycota</taxon>
        <taxon>Agaricomycotina</taxon>
        <taxon>Agaricomycetes</taxon>
        <taxon>Cantharellales</taxon>
        <taxon>Botryobasidiaceae</taxon>
        <taxon>Botryobasidium</taxon>
    </lineage>
</organism>
<protein>
    <recommendedName>
        <fullName evidence="1">XPG N-terminal domain-containing protein</fullName>
    </recommendedName>
</protein>
<dbReference type="AlphaFoldDB" id="A0A067N4K2"/>
<accession>A0A067N4K2</accession>
<dbReference type="InterPro" id="IPR029060">
    <property type="entry name" value="PIN-like_dom_sf"/>
</dbReference>
<dbReference type="HOGENOM" id="CLU_1555498_0_0_1"/>
<evidence type="ECO:0000313" key="3">
    <source>
        <dbReference type="Proteomes" id="UP000027195"/>
    </source>
</evidence>
<gene>
    <name evidence="2" type="ORF">BOTBODRAFT_483056</name>
</gene>
<dbReference type="SMART" id="SM00485">
    <property type="entry name" value="XPGN"/>
    <property type="match status" value="1"/>
</dbReference>
<name>A0A067N4K2_BOTB1</name>
<keyword evidence="3" id="KW-1185">Reference proteome</keyword>
<dbReference type="Proteomes" id="UP000027195">
    <property type="component" value="Unassembled WGS sequence"/>
</dbReference>
<proteinExistence type="predicted"/>
<dbReference type="EMBL" id="KL198020">
    <property type="protein sequence ID" value="KDQ19067.1"/>
    <property type="molecule type" value="Genomic_DNA"/>
</dbReference>
<dbReference type="InterPro" id="IPR006084">
    <property type="entry name" value="XPG/Rad2"/>
</dbReference>
<reference evidence="3" key="1">
    <citation type="journal article" date="2014" name="Proc. Natl. Acad. Sci. U.S.A.">
        <title>Extensive sampling of basidiomycete genomes demonstrates inadequacy of the white-rot/brown-rot paradigm for wood decay fungi.</title>
        <authorList>
            <person name="Riley R."/>
            <person name="Salamov A.A."/>
            <person name="Brown D.W."/>
            <person name="Nagy L.G."/>
            <person name="Floudas D."/>
            <person name="Held B.W."/>
            <person name="Levasseur A."/>
            <person name="Lombard V."/>
            <person name="Morin E."/>
            <person name="Otillar R."/>
            <person name="Lindquist E.A."/>
            <person name="Sun H."/>
            <person name="LaButti K.M."/>
            <person name="Schmutz J."/>
            <person name="Jabbour D."/>
            <person name="Luo H."/>
            <person name="Baker S.E."/>
            <person name="Pisabarro A.G."/>
            <person name="Walton J.D."/>
            <person name="Blanchette R.A."/>
            <person name="Henrissat B."/>
            <person name="Martin F."/>
            <person name="Cullen D."/>
            <person name="Hibbett D.S."/>
            <person name="Grigoriev I.V."/>
        </authorList>
    </citation>
    <scope>NUCLEOTIDE SEQUENCE [LARGE SCALE GENOMIC DNA]</scope>
    <source>
        <strain evidence="3">FD-172 SS1</strain>
    </source>
</reference>
<dbReference type="InParanoid" id="A0A067N4K2"/>